<proteinExistence type="predicted"/>
<protein>
    <submittedName>
        <fullName evidence="1">Uncharacterized protein</fullName>
    </submittedName>
</protein>
<evidence type="ECO:0000313" key="2">
    <source>
        <dbReference type="Proteomes" id="UP001612741"/>
    </source>
</evidence>
<dbReference type="EMBL" id="JBITGY010000001">
    <property type="protein sequence ID" value="MFI6495978.1"/>
    <property type="molecule type" value="Genomic_DNA"/>
</dbReference>
<keyword evidence="2" id="KW-1185">Reference proteome</keyword>
<sequence>MGLEIAPSIHAASADNPRTPVPMKAGDLVYYDTFSGLIPCKVERIYTQQEYPSNIIYTYVRAVVTKSYKGYEKGETIVAAWNQVCPRKSRVLIGHEYRIWMNYHPVVSD</sequence>
<name>A0ABW7YKY9_9ACTN</name>
<gene>
    <name evidence="1" type="ORF">ACIBG2_01255</name>
</gene>
<evidence type="ECO:0000313" key="1">
    <source>
        <dbReference type="EMBL" id="MFI6495978.1"/>
    </source>
</evidence>
<organism evidence="1 2">
    <name type="scientific">Nonomuraea typhae</name>
    <dbReference type="NCBI Taxonomy" id="2603600"/>
    <lineage>
        <taxon>Bacteria</taxon>
        <taxon>Bacillati</taxon>
        <taxon>Actinomycetota</taxon>
        <taxon>Actinomycetes</taxon>
        <taxon>Streptosporangiales</taxon>
        <taxon>Streptosporangiaceae</taxon>
        <taxon>Nonomuraea</taxon>
    </lineage>
</organism>
<reference evidence="1 2" key="1">
    <citation type="submission" date="2024-10" db="EMBL/GenBank/DDBJ databases">
        <title>The Natural Products Discovery Center: Release of the First 8490 Sequenced Strains for Exploring Actinobacteria Biosynthetic Diversity.</title>
        <authorList>
            <person name="Kalkreuter E."/>
            <person name="Kautsar S.A."/>
            <person name="Yang D."/>
            <person name="Bader C.D."/>
            <person name="Teijaro C.N."/>
            <person name="Fluegel L."/>
            <person name="Davis C.M."/>
            <person name="Simpson J.R."/>
            <person name="Lauterbach L."/>
            <person name="Steele A.D."/>
            <person name="Gui C."/>
            <person name="Meng S."/>
            <person name="Li G."/>
            <person name="Viehrig K."/>
            <person name="Ye F."/>
            <person name="Su P."/>
            <person name="Kiefer A.F."/>
            <person name="Nichols A."/>
            <person name="Cepeda A.J."/>
            <person name="Yan W."/>
            <person name="Fan B."/>
            <person name="Jiang Y."/>
            <person name="Adhikari A."/>
            <person name="Zheng C.-J."/>
            <person name="Schuster L."/>
            <person name="Cowan T.M."/>
            <person name="Smanski M.J."/>
            <person name="Chevrette M.G."/>
            <person name="De Carvalho L.P.S."/>
            <person name="Shen B."/>
        </authorList>
    </citation>
    <scope>NUCLEOTIDE SEQUENCE [LARGE SCALE GENOMIC DNA]</scope>
    <source>
        <strain evidence="1 2">NPDC050545</strain>
    </source>
</reference>
<comment type="caution">
    <text evidence="1">The sequence shown here is derived from an EMBL/GenBank/DDBJ whole genome shotgun (WGS) entry which is preliminary data.</text>
</comment>
<accession>A0ABW7YKY9</accession>
<dbReference type="RefSeq" id="WP_397077817.1">
    <property type="nucleotide sequence ID" value="NZ_JBITGY010000001.1"/>
</dbReference>
<dbReference type="Proteomes" id="UP001612741">
    <property type="component" value="Unassembled WGS sequence"/>
</dbReference>